<dbReference type="Proteomes" id="UP000595814">
    <property type="component" value="Chromosome"/>
</dbReference>
<dbReference type="EC" id="4.2.1.126" evidence="1"/>
<gene>
    <name evidence="1" type="primary">murQ</name>
    <name evidence="1" type="ORF">JFY71_00910</name>
</gene>
<keyword evidence="2" id="KW-1185">Reference proteome</keyword>
<organism evidence="1 2">
    <name type="scientific">Miniphocaeibacter halophilus</name>
    <dbReference type="NCBI Taxonomy" id="2931922"/>
    <lineage>
        <taxon>Bacteria</taxon>
        <taxon>Bacillati</taxon>
        <taxon>Bacillota</taxon>
        <taxon>Tissierellia</taxon>
        <taxon>Tissierellales</taxon>
        <taxon>Peptoniphilaceae</taxon>
        <taxon>Miniphocaeibacter</taxon>
    </lineage>
</organism>
<accession>A0AC61MRC3</accession>
<reference evidence="1 2" key="1">
    <citation type="journal article" date="2022" name="Int. J. Syst. Evol. Microbiol.">
        <title>Miniphocaeibacter halophilus sp. nov., an ammonium-tolerant acetate-producing bacterium isolated from a biogas system.</title>
        <authorList>
            <person name="Schnurer A."/>
            <person name="Singh A."/>
            <person name="Bi S."/>
            <person name="Qiao W."/>
            <person name="Westerholm M."/>
        </authorList>
    </citation>
    <scope>NUCLEOTIDE SEQUENCE [LARGE SCALE GENOMIC DNA]</scope>
    <source>
        <strain evidence="1 2">AMB_01</strain>
    </source>
</reference>
<proteinExistence type="predicted"/>
<name>A0AC61MRC3_9FIRM</name>
<sequence length="299" mass="32066">MNYKMDISKLDTEKRNKNSENLDSLNSLEIVSLMNKEDENVPKAIARVLPTIGKLVDAVVETFNNGGRLIYIGAGTSGRLGILDASECVPTFGVSNEMVVGLIAGGSKAIVDAVEGAEDNREMGITDLKDINFSKKDILVGLSASGRTPYVVSALEYAKGIGAVTGSVSCNSNSEMASIADYGIDISPGPEILSGSTRLKSGTAQKMVLNMISTASMIGIGKAYKNLMVDVQPTNEKLIERSKRIIMEATDSSYEKAEEFFEKADRNVKVAIVMILTNSSKDDAMKKLKEAKGFVSKTL</sequence>
<evidence type="ECO:0000313" key="1">
    <source>
        <dbReference type="EMBL" id="QQK08127.1"/>
    </source>
</evidence>
<protein>
    <submittedName>
        <fullName evidence="1">N-acetylmuramic acid 6-phosphate etherase</fullName>
        <ecNumber evidence="1">4.2.1.126</ecNumber>
    </submittedName>
</protein>
<evidence type="ECO:0000313" key="2">
    <source>
        <dbReference type="Proteomes" id="UP000595814"/>
    </source>
</evidence>
<dbReference type="EMBL" id="CP066744">
    <property type="protein sequence ID" value="QQK08127.1"/>
    <property type="molecule type" value="Genomic_DNA"/>
</dbReference>
<keyword evidence="1" id="KW-0456">Lyase</keyword>